<dbReference type="PANTHER" id="PTHR30055">
    <property type="entry name" value="HTH-TYPE TRANSCRIPTIONAL REGULATOR RUTR"/>
    <property type="match status" value="1"/>
</dbReference>
<dbReference type="AlphaFoldDB" id="A0A1M5PRW4"/>
<keyword evidence="6" id="KW-1185">Reference proteome</keyword>
<gene>
    <name evidence="5" type="ORF">SAMN04488068_2275</name>
</gene>
<dbReference type="RefSeq" id="WP_072897656.1">
    <property type="nucleotide sequence ID" value="NZ_FQWZ01000005.1"/>
</dbReference>
<feature type="compositionally biased region" description="Pro residues" evidence="3">
    <location>
        <begin position="1"/>
        <end position="12"/>
    </location>
</feature>
<dbReference type="SUPFAM" id="SSF48498">
    <property type="entry name" value="Tetracyclin repressor-like, C-terminal domain"/>
    <property type="match status" value="1"/>
</dbReference>
<dbReference type="STRING" id="490188.SAMN04488068_2275"/>
<evidence type="ECO:0000313" key="5">
    <source>
        <dbReference type="EMBL" id="SHH04502.1"/>
    </source>
</evidence>
<dbReference type="Pfam" id="PF00440">
    <property type="entry name" value="TetR_N"/>
    <property type="match status" value="1"/>
</dbReference>
<evidence type="ECO:0000256" key="1">
    <source>
        <dbReference type="ARBA" id="ARBA00023125"/>
    </source>
</evidence>
<dbReference type="InterPro" id="IPR050109">
    <property type="entry name" value="HTH-type_TetR-like_transc_reg"/>
</dbReference>
<dbReference type="InterPro" id="IPR001647">
    <property type="entry name" value="HTH_TetR"/>
</dbReference>
<evidence type="ECO:0000313" key="6">
    <source>
        <dbReference type="Proteomes" id="UP000199758"/>
    </source>
</evidence>
<reference evidence="5 6" key="1">
    <citation type="submission" date="2016-11" db="EMBL/GenBank/DDBJ databases">
        <authorList>
            <person name="Jaros S."/>
            <person name="Januszkiewicz K."/>
            <person name="Wedrychowicz H."/>
        </authorList>
    </citation>
    <scope>NUCLEOTIDE SEQUENCE [LARGE SCALE GENOMIC DNA]</scope>
    <source>
        <strain evidence="5 6">CGMCC 1.7049</strain>
    </source>
</reference>
<evidence type="ECO:0000259" key="4">
    <source>
        <dbReference type="PROSITE" id="PS50977"/>
    </source>
</evidence>
<dbReference type="SUPFAM" id="SSF46689">
    <property type="entry name" value="Homeodomain-like"/>
    <property type="match status" value="1"/>
</dbReference>
<dbReference type="EMBL" id="FQWZ01000005">
    <property type="protein sequence ID" value="SHH04502.1"/>
    <property type="molecule type" value="Genomic_DNA"/>
</dbReference>
<dbReference type="GO" id="GO:0003700">
    <property type="term" value="F:DNA-binding transcription factor activity"/>
    <property type="evidence" value="ECO:0007669"/>
    <property type="project" value="TreeGrafter"/>
</dbReference>
<protein>
    <submittedName>
        <fullName evidence="5">Transcriptional regulator, TetR family</fullName>
    </submittedName>
</protein>
<dbReference type="GO" id="GO:0000976">
    <property type="term" value="F:transcription cis-regulatory region binding"/>
    <property type="evidence" value="ECO:0007669"/>
    <property type="project" value="TreeGrafter"/>
</dbReference>
<keyword evidence="1 2" id="KW-0238">DNA-binding</keyword>
<feature type="DNA-binding region" description="H-T-H motif" evidence="2">
    <location>
        <begin position="56"/>
        <end position="75"/>
    </location>
</feature>
<dbReference type="Gene3D" id="1.10.357.10">
    <property type="entry name" value="Tetracycline Repressor, domain 2"/>
    <property type="match status" value="1"/>
</dbReference>
<dbReference type="PROSITE" id="PS50977">
    <property type="entry name" value="HTH_TETR_2"/>
    <property type="match status" value="1"/>
</dbReference>
<dbReference type="PANTHER" id="PTHR30055:SF226">
    <property type="entry name" value="HTH-TYPE TRANSCRIPTIONAL REGULATOR PKSA"/>
    <property type="match status" value="1"/>
</dbReference>
<name>A0A1M5PRW4_9GAMM</name>
<organism evidence="5 6">
    <name type="scientific">Hydrocarboniphaga daqingensis</name>
    <dbReference type="NCBI Taxonomy" id="490188"/>
    <lineage>
        <taxon>Bacteria</taxon>
        <taxon>Pseudomonadati</taxon>
        <taxon>Pseudomonadota</taxon>
        <taxon>Gammaproteobacteria</taxon>
        <taxon>Nevskiales</taxon>
        <taxon>Nevskiaceae</taxon>
        <taxon>Hydrocarboniphaga</taxon>
    </lineage>
</organism>
<evidence type="ECO:0000256" key="2">
    <source>
        <dbReference type="PROSITE-ProRule" id="PRU00335"/>
    </source>
</evidence>
<feature type="domain" description="HTH tetR-type" evidence="4">
    <location>
        <begin position="33"/>
        <end position="93"/>
    </location>
</feature>
<proteinExistence type="predicted"/>
<dbReference type="InterPro" id="IPR009057">
    <property type="entry name" value="Homeodomain-like_sf"/>
</dbReference>
<feature type="region of interest" description="Disordered" evidence="3">
    <location>
        <begin position="1"/>
        <end position="30"/>
    </location>
</feature>
<sequence>MPKTAPPDPPSAPDGATAARRRYGGVAAEQRADERRTRLLDSAMTLFAAQGYARTPIEQLCADARVTARHFYELFDSREALLAALYDRIIDELNSEALSALQAAAPNPQALVTRVVGSVMRHYVGDARRARIGVLEVVGVSAAMEQRRRAAIHGVARLIEQHLNQRVRADELPPRNYRLISIAVVGGINELLAEWLTAPNPPQIDVLIDEIALMCQALLTGAAAFAGSTAAAAPPHSMP</sequence>
<dbReference type="InterPro" id="IPR036271">
    <property type="entry name" value="Tet_transcr_reg_TetR-rel_C_sf"/>
</dbReference>
<accession>A0A1M5PRW4</accession>
<dbReference type="OrthoDB" id="9790413at2"/>
<evidence type="ECO:0000256" key="3">
    <source>
        <dbReference type="SAM" id="MobiDB-lite"/>
    </source>
</evidence>
<dbReference type="Proteomes" id="UP000199758">
    <property type="component" value="Unassembled WGS sequence"/>
</dbReference>